<evidence type="ECO:0000313" key="2">
    <source>
        <dbReference type="EMBL" id="KAK7800132.1"/>
    </source>
</evidence>
<dbReference type="Proteomes" id="UP001488838">
    <property type="component" value="Unassembled WGS sequence"/>
</dbReference>
<name>A0AAW0HBH7_MYOGA</name>
<comment type="caution">
    <text evidence="2">The sequence shown here is derived from an EMBL/GenBank/DDBJ whole genome shotgun (WGS) entry which is preliminary data.</text>
</comment>
<feature type="compositionally biased region" description="Basic and acidic residues" evidence="1">
    <location>
        <begin position="128"/>
        <end position="138"/>
    </location>
</feature>
<feature type="compositionally biased region" description="Polar residues" evidence="1">
    <location>
        <begin position="21"/>
        <end position="32"/>
    </location>
</feature>
<dbReference type="EMBL" id="JBBHLL010000570">
    <property type="protein sequence ID" value="KAK7800132.1"/>
    <property type="molecule type" value="Genomic_DNA"/>
</dbReference>
<protein>
    <submittedName>
        <fullName evidence="2">Uncharacterized protein</fullName>
    </submittedName>
</protein>
<organism evidence="2 3">
    <name type="scientific">Myodes glareolus</name>
    <name type="common">Bank vole</name>
    <name type="synonym">Clethrionomys glareolus</name>
    <dbReference type="NCBI Taxonomy" id="447135"/>
    <lineage>
        <taxon>Eukaryota</taxon>
        <taxon>Metazoa</taxon>
        <taxon>Chordata</taxon>
        <taxon>Craniata</taxon>
        <taxon>Vertebrata</taxon>
        <taxon>Euteleostomi</taxon>
        <taxon>Mammalia</taxon>
        <taxon>Eutheria</taxon>
        <taxon>Euarchontoglires</taxon>
        <taxon>Glires</taxon>
        <taxon>Rodentia</taxon>
        <taxon>Myomorpha</taxon>
        <taxon>Muroidea</taxon>
        <taxon>Cricetidae</taxon>
        <taxon>Arvicolinae</taxon>
        <taxon>Myodes</taxon>
    </lineage>
</organism>
<sequence length="138" mass="15178">MERYEQKLTGKGIAGEGLVTPRSSPGSWTASIAPSKRSRITVNQGHIRSMPPVQPTGKEKKHLLFSFAMSSSSMLNPGVNTQLLPGAQHTYFGPDKKKNGRVHKEPQNMQITTWPGSMSCLETNGSTKKTEKEAKRLQ</sequence>
<feature type="region of interest" description="Disordered" evidence="1">
    <location>
        <begin position="112"/>
        <end position="138"/>
    </location>
</feature>
<accession>A0AAW0HBH7</accession>
<feature type="non-terminal residue" evidence="2">
    <location>
        <position position="138"/>
    </location>
</feature>
<gene>
    <name evidence="2" type="ORF">U0070_012556</name>
</gene>
<feature type="region of interest" description="Disordered" evidence="1">
    <location>
        <begin position="1"/>
        <end position="34"/>
    </location>
</feature>
<proteinExistence type="predicted"/>
<dbReference type="AlphaFoldDB" id="A0AAW0HBH7"/>
<evidence type="ECO:0000313" key="3">
    <source>
        <dbReference type="Proteomes" id="UP001488838"/>
    </source>
</evidence>
<feature type="compositionally biased region" description="Polar residues" evidence="1">
    <location>
        <begin position="112"/>
        <end position="127"/>
    </location>
</feature>
<reference evidence="2 3" key="1">
    <citation type="journal article" date="2023" name="bioRxiv">
        <title>Conserved and derived expression patterns and positive selection on dental genes reveal complex evolutionary context of ever-growing rodent molars.</title>
        <authorList>
            <person name="Calamari Z.T."/>
            <person name="Song A."/>
            <person name="Cohen E."/>
            <person name="Akter M."/>
            <person name="Roy R.D."/>
            <person name="Hallikas O."/>
            <person name="Christensen M.M."/>
            <person name="Li P."/>
            <person name="Marangoni P."/>
            <person name="Jernvall J."/>
            <person name="Klein O.D."/>
        </authorList>
    </citation>
    <scope>NUCLEOTIDE SEQUENCE [LARGE SCALE GENOMIC DNA]</scope>
    <source>
        <strain evidence="2">V071</strain>
    </source>
</reference>
<evidence type="ECO:0000256" key="1">
    <source>
        <dbReference type="SAM" id="MobiDB-lite"/>
    </source>
</evidence>
<keyword evidence="3" id="KW-1185">Reference proteome</keyword>